<accession>A0ABV9RUE3</accession>
<organism evidence="3 4">
    <name type="scientific">Actinophytocola glycyrrhizae</name>
    <dbReference type="NCBI Taxonomy" id="2044873"/>
    <lineage>
        <taxon>Bacteria</taxon>
        <taxon>Bacillati</taxon>
        <taxon>Actinomycetota</taxon>
        <taxon>Actinomycetes</taxon>
        <taxon>Pseudonocardiales</taxon>
        <taxon>Pseudonocardiaceae</taxon>
    </lineage>
</organism>
<feature type="domain" description="Deoxyribonuclease NucA/NucB" evidence="2">
    <location>
        <begin position="103"/>
        <end position="172"/>
    </location>
</feature>
<dbReference type="RefSeq" id="WP_378053169.1">
    <property type="nucleotide sequence ID" value="NZ_JBHSIS010000002.1"/>
</dbReference>
<evidence type="ECO:0000313" key="3">
    <source>
        <dbReference type="EMBL" id="MFC4851927.1"/>
    </source>
</evidence>
<dbReference type="InterPro" id="IPR029476">
    <property type="entry name" value="DNase_NucA_NucB"/>
</dbReference>
<dbReference type="Proteomes" id="UP001595859">
    <property type="component" value="Unassembled WGS sequence"/>
</dbReference>
<keyword evidence="4" id="KW-1185">Reference proteome</keyword>
<evidence type="ECO:0000256" key="1">
    <source>
        <dbReference type="SAM" id="MobiDB-lite"/>
    </source>
</evidence>
<evidence type="ECO:0000313" key="4">
    <source>
        <dbReference type="Proteomes" id="UP001595859"/>
    </source>
</evidence>
<protein>
    <submittedName>
        <fullName evidence="3">NucA/NucB deoxyribonuclease domain-containing protein</fullName>
    </submittedName>
</protein>
<dbReference type="EMBL" id="JBHSIS010000002">
    <property type="protein sequence ID" value="MFC4851927.1"/>
    <property type="molecule type" value="Genomic_DNA"/>
</dbReference>
<feature type="compositionally biased region" description="Basic and acidic residues" evidence="1">
    <location>
        <begin position="140"/>
        <end position="153"/>
    </location>
</feature>
<evidence type="ECO:0000259" key="2">
    <source>
        <dbReference type="Pfam" id="PF14040"/>
    </source>
</evidence>
<comment type="caution">
    <text evidence="3">The sequence shown here is derived from an EMBL/GenBank/DDBJ whole genome shotgun (WGS) entry which is preliminary data.</text>
</comment>
<name>A0ABV9RUE3_9PSEU</name>
<sequence>MVGVAVVGAVAYLAPEAVDKVGTFLGDAVGANDAVVIGEGEHALMVAANAKAKVVNCATEAIVAQKSCDDLRVLVVDAARMPFIARNTKLAWESGLPAMLTMERSKQEANRKAACPRSFRGSHGGQCDEYPMASTSEGGMDVRTEEVPPRENRCQGGSYVRQHPPDGQRFLVVISHPELITTAPYAGVDIAAKRDCG</sequence>
<dbReference type="Pfam" id="PF14040">
    <property type="entry name" value="DNase_NucA_NucB"/>
    <property type="match status" value="1"/>
</dbReference>
<feature type="region of interest" description="Disordered" evidence="1">
    <location>
        <begin position="126"/>
        <end position="160"/>
    </location>
</feature>
<gene>
    <name evidence="3" type="ORF">ACFPCV_00325</name>
</gene>
<reference evidence="4" key="1">
    <citation type="journal article" date="2019" name="Int. J. Syst. Evol. Microbiol.">
        <title>The Global Catalogue of Microorganisms (GCM) 10K type strain sequencing project: providing services to taxonomists for standard genome sequencing and annotation.</title>
        <authorList>
            <consortium name="The Broad Institute Genomics Platform"/>
            <consortium name="The Broad Institute Genome Sequencing Center for Infectious Disease"/>
            <person name="Wu L."/>
            <person name="Ma J."/>
        </authorList>
    </citation>
    <scope>NUCLEOTIDE SEQUENCE [LARGE SCALE GENOMIC DNA]</scope>
    <source>
        <strain evidence="4">ZS-22-S1</strain>
    </source>
</reference>
<proteinExistence type="predicted"/>